<dbReference type="Proteomes" id="UP001412239">
    <property type="component" value="Unassembled WGS sequence"/>
</dbReference>
<name>A0A292Q541_9PEZI</name>
<evidence type="ECO:0000313" key="2">
    <source>
        <dbReference type="EMBL" id="CUS14554.1"/>
    </source>
</evidence>
<gene>
    <name evidence="2" type="ORF">GSTUAT00001431001</name>
</gene>
<organism evidence="2 3">
    <name type="scientific">Tuber aestivum</name>
    <name type="common">summer truffle</name>
    <dbReference type="NCBI Taxonomy" id="59557"/>
    <lineage>
        <taxon>Eukaryota</taxon>
        <taxon>Fungi</taxon>
        <taxon>Dikarya</taxon>
        <taxon>Ascomycota</taxon>
        <taxon>Pezizomycotina</taxon>
        <taxon>Pezizomycetes</taxon>
        <taxon>Pezizales</taxon>
        <taxon>Tuberaceae</taxon>
        <taxon>Tuber</taxon>
    </lineage>
</organism>
<evidence type="ECO:0000256" key="1">
    <source>
        <dbReference type="SAM" id="MobiDB-lite"/>
    </source>
</evidence>
<dbReference type="EMBL" id="LN890958">
    <property type="protein sequence ID" value="CUS14554.1"/>
    <property type="molecule type" value="Genomic_DNA"/>
</dbReference>
<feature type="region of interest" description="Disordered" evidence="1">
    <location>
        <begin position="248"/>
        <end position="389"/>
    </location>
</feature>
<sequence>MLAANKENALNAHVPHLGRINARTPGPSKLHPKTPYKVPLNNENVARKAGKQTLFVGNESSQFVTPIGEFGSLLSVILVLKTHLFACEGLGGGSRRPALTGKTTNAKARIFISSAGGSFEQQPKPAGGISRPDSSRRSIPEDVRPVLHSENGEYPEIEYMPQCPPDLSDIPDDFSAPDYDKLGKSIYRGCHRQFLLDIDEFGRTCIERQVEASQRQIDAMLDAETEELLKPLSLRSSGAAGRKKIAYLSSGPSSTKQEVGKTAPAKPTVTKRPTSRSASALGRSSSTASGQGSSTNRAVKSMALFSKRPASSSSNVGPKAASRTASHSRSISASTIKKPLSFPTRPKAMPPPRPESRTLSAANYGPAIGHTRGKEGSREVKRRVQTTGPKETALEACERVLHEHEEDFSPVILPPLGTDGGDCEDPVIMPPIDDIEEEFYMQVPE</sequence>
<feature type="compositionally biased region" description="Basic and acidic residues" evidence="1">
    <location>
        <begin position="133"/>
        <end position="151"/>
    </location>
</feature>
<feature type="region of interest" description="Disordered" evidence="1">
    <location>
        <begin position="117"/>
        <end position="151"/>
    </location>
</feature>
<evidence type="ECO:0000313" key="3">
    <source>
        <dbReference type="Proteomes" id="UP001412239"/>
    </source>
</evidence>
<feature type="region of interest" description="Disordered" evidence="1">
    <location>
        <begin position="13"/>
        <end position="36"/>
    </location>
</feature>
<reference evidence="2" key="1">
    <citation type="submission" date="2015-10" db="EMBL/GenBank/DDBJ databases">
        <authorList>
            <person name="Regsiter A."/>
            <person name="william w."/>
        </authorList>
    </citation>
    <scope>NUCLEOTIDE SEQUENCE</scope>
    <source>
        <strain evidence="2">Montdore</strain>
    </source>
</reference>
<feature type="compositionally biased region" description="Polar residues" evidence="1">
    <location>
        <begin position="323"/>
        <end position="335"/>
    </location>
</feature>
<protein>
    <submittedName>
        <fullName evidence="2">Uncharacterized protein</fullName>
    </submittedName>
</protein>
<accession>A0A292Q541</accession>
<dbReference type="AlphaFoldDB" id="A0A292Q541"/>
<feature type="compositionally biased region" description="Low complexity" evidence="1">
    <location>
        <begin position="275"/>
        <end position="295"/>
    </location>
</feature>
<keyword evidence="3" id="KW-1185">Reference proteome</keyword>
<proteinExistence type="predicted"/>